<dbReference type="InterPro" id="IPR002949">
    <property type="entry name" value="Cyt_P450_E_CYP24A_mit"/>
</dbReference>
<dbReference type="STRING" id="10029.G3HLQ2"/>
<evidence type="ECO:0000256" key="7">
    <source>
        <dbReference type="ARBA" id="ARBA00023004"/>
    </source>
</evidence>
<dbReference type="GO" id="GO:0005506">
    <property type="term" value="F:iron ion binding"/>
    <property type="evidence" value="ECO:0007669"/>
    <property type="project" value="InterPro"/>
</dbReference>
<dbReference type="GO" id="GO:0016705">
    <property type="term" value="F:oxidoreductase activity, acting on paired donors, with incorporation or reduction of molecular oxygen"/>
    <property type="evidence" value="ECO:0007669"/>
    <property type="project" value="InterPro"/>
</dbReference>
<dbReference type="EMBL" id="JH000496">
    <property type="protein sequence ID" value="EGW03738.1"/>
    <property type="molecule type" value="Genomic_DNA"/>
</dbReference>
<evidence type="ECO:0000256" key="2">
    <source>
        <dbReference type="ARBA" id="ARBA00010617"/>
    </source>
</evidence>
<evidence type="ECO:0000256" key="1">
    <source>
        <dbReference type="ARBA" id="ARBA00001971"/>
    </source>
</evidence>
<dbReference type="GO" id="GO:0034650">
    <property type="term" value="P:cortisol metabolic process"/>
    <property type="evidence" value="ECO:0007669"/>
    <property type="project" value="TreeGrafter"/>
</dbReference>
<protein>
    <submittedName>
        <fullName evidence="9">1,25-dihydroxyvitamin D(3) 24-hydroxylase, mitochondrial</fullName>
    </submittedName>
</protein>
<evidence type="ECO:0000256" key="4">
    <source>
        <dbReference type="ARBA" id="ARBA00022723"/>
    </source>
</evidence>
<dbReference type="GO" id="GO:0006704">
    <property type="term" value="P:glucocorticoid biosynthetic process"/>
    <property type="evidence" value="ECO:0007669"/>
    <property type="project" value="TreeGrafter"/>
</dbReference>
<evidence type="ECO:0000313" key="10">
    <source>
        <dbReference type="Proteomes" id="UP000001075"/>
    </source>
</evidence>
<reference evidence="10" key="1">
    <citation type="journal article" date="2011" name="Nat. Biotechnol.">
        <title>The genomic sequence of the Chinese hamster ovary (CHO)-K1 cell line.</title>
        <authorList>
            <person name="Xu X."/>
            <person name="Nagarajan H."/>
            <person name="Lewis N.E."/>
            <person name="Pan S."/>
            <person name="Cai Z."/>
            <person name="Liu X."/>
            <person name="Chen W."/>
            <person name="Xie M."/>
            <person name="Wang W."/>
            <person name="Hammond S."/>
            <person name="Andersen M.R."/>
            <person name="Neff N."/>
            <person name="Passarelli B."/>
            <person name="Koh W."/>
            <person name="Fan H.C."/>
            <person name="Wang J."/>
            <person name="Gui Y."/>
            <person name="Lee K.H."/>
            <person name="Betenbaugh M.J."/>
            <person name="Quake S.R."/>
            <person name="Famili I."/>
            <person name="Palsson B.O."/>
            <person name="Wang J."/>
        </authorList>
    </citation>
    <scope>NUCLEOTIDE SEQUENCE [LARGE SCALE GENOMIC DNA]</scope>
    <source>
        <strain evidence="10">CHO K1 cell line</strain>
    </source>
</reference>
<dbReference type="GlyGen" id="G3HLQ2">
    <property type="glycosylation" value="1 site"/>
</dbReference>
<comment type="similarity">
    <text evidence="2">Belongs to the cytochrome P450 family.</text>
</comment>
<dbReference type="PRINTS" id="PR01238">
    <property type="entry name" value="MITP450CC24"/>
</dbReference>
<organism evidence="9 10">
    <name type="scientific">Cricetulus griseus</name>
    <name type="common">Chinese hamster</name>
    <name type="synonym">Cricetulus barabensis griseus</name>
    <dbReference type="NCBI Taxonomy" id="10029"/>
    <lineage>
        <taxon>Eukaryota</taxon>
        <taxon>Metazoa</taxon>
        <taxon>Chordata</taxon>
        <taxon>Craniata</taxon>
        <taxon>Vertebrata</taxon>
        <taxon>Euteleostomi</taxon>
        <taxon>Mammalia</taxon>
        <taxon>Eutheria</taxon>
        <taxon>Euarchontoglires</taxon>
        <taxon>Glires</taxon>
        <taxon>Rodentia</taxon>
        <taxon>Myomorpha</taxon>
        <taxon>Muroidea</taxon>
        <taxon>Cricetidae</taxon>
        <taxon>Cricetinae</taxon>
        <taxon>Cricetulus</taxon>
    </lineage>
</organism>
<dbReference type="GO" id="GO:0008203">
    <property type="term" value="P:cholesterol metabolic process"/>
    <property type="evidence" value="ECO:0007669"/>
    <property type="project" value="TreeGrafter"/>
</dbReference>
<dbReference type="GO" id="GO:0020037">
    <property type="term" value="F:heme binding"/>
    <property type="evidence" value="ECO:0007669"/>
    <property type="project" value="InterPro"/>
</dbReference>
<name>G3HLQ2_CRIGR</name>
<evidence type="ECO:0000256" key="6">
    <source>
        <dbReference type="ARBA" id="ARBA00023002"/>
    </source>
</evidence>
<sequence>MRADGIRTAPLQAEYHKKYGQIFRMKLGSFDSVHLGSPSLLEALYRKESAHPQRLEIKPWKAYRDHRNEGYGLLILEGREWQRVRSAFQKKLMKPAEILRLDRKINEVCALGPAFPGLLRDREPQIGLWVTARKHRERNRASGVVQGLLFPSSLQSILSPTPTPPLKLSSFLYSKAF</sequence>
<evidence type="ECO:0000256" key="8">
    <source>
        <dbReference type="ARBA" id="ARBA00023033"/>
    </source>
</evidence>
<keyword evidence="7" id="KW-0408">Iron</keyword>
<accession>G3HLQ2</accession>
<dbReference type="PANTHER" id="PTHR24279:SF125">
    <property type="entry name" value="CYTOCHROME P450 FAMILY 24 SUBFAMILY A MEMBER 1"/>
    <property type="match status" value="1"/>
</dbReference>
<dbReference type="PaxDb" id="10029-XP_007611275.1"/>
<dbReference type="GO" id="GO:0071375">
    <property type="term" value="P:cellular response to peptide hormone stimulus"/>
    <property type="evidence" value="ECO:0007669"/>
    <property type="project" value="TreeGrafter"/>
</dbReference>
<keyword evidence="6" id="KW-0560">Oxidoreductase</keyword>
<evidence type="ECO:0000256" key="3">
    <source>
        <dbReference type="ARBA" id="ARBA00022617"/>
    </source>
</evidence>
<dbReference type="InParanoid" id="G3HLQ2"/>
<dbReference type="GO" id="GO:0005743">
    <property type="term" value="C:mitochondrial inner membrane"/>
    <property type="evidence" value="ECO:0007669"/>
    <property type="project" value="TreeGrafter"/>
</dbReference>
<evidence type="ECO:0000256" key="5">
    <source>
        <dbReference type="ARBA" id="ARBA00022946"/>
    </source>
</evidence>
<dbReference type="PANTHER" id="PTHR24279">
    <property type="entry name" value="CYTOCHROME P450"/>
    <property type="match status" value="1"/>
</dbReference>
<dbReference type="GO" id="GO:0004497">
    <property type="term" value="F:monooxygenase activity"/>
    <property type="evidence" value="ECO:0007669"/>
    <property type="project" value="UniProtKB-KW"/>
</dbReference>
<dbReference type="SUPFAM" id="SSF48264">
    <property type="entry name" value="Cytochrome P450"/>
    <property type="match status" value="1"/>
</dbReference>
<keyword evidence="5" id="KW-0809">Transit peptide</keyword>
<dbReference type="Proteomes" id="UP000001075">
    <property type="component" value="Unassembled WGS sequence"/>
</dbReference>
<gene>
    <name evidence="9" type="ORF">I79_011644</name>
</gene>
<comment type="cofactor">
    <cofactor evidence="1">
        <name>heme</name>
        <dbReference type="ChEBI" id="CHEBI:30413"/>
    </cofactor>
</comment>
<evidence type="ECO:0000313" key="9">
    <source>
        <dbReference type="EMBL" id="EGW03738.1"/>
    </source>
</evidence>
<dbReference type="Gene3D" id="1.10.630.10">
    <property type="entry name" value="Cytochrome P450"/>
    <property type="match status" value="1"/>
</dbReference>
<dbReference type="Pfam" id="PF00067">
    <property type="entry name" value="p450"/>
    <property type="match status" value="1"/>
</dbReference>
<keyword evidence="3" id="KW-0349">Heme</keyword>
<dbReference type="InterPro" id="IPR036396">
    <property type="entry name" value="Cyt_P450_sf"/>
</dbReference>
<dbReference type="InterPro" id="IPR050479">
    <property type="entry name" value="CYP11_CYP27_families"/>
</dbReference>
<keyword evidence="4" id="KW-0479">Metal-binding</keyword>
<dbReference type="GO" id="GO:0006700">
    <property type="term" value="P:C21-steroid hormone biosynthetic process"/>
    <property type="evidence" value="ECO:0007669"/>
    <property type="project" value="TreeGrafter"/>
</dbReference>
<dbReference type="InterPro" id="IPR001128">
    <property type="entry name" value="Cyt_P450"/>
</dbReference>
<dbReference type="AlphaFoldDB" id="G3HLQ2"/>
<keyword evidence="8" id="KW-0503">Monooxygenase</keyword>
<proteinExistence type="inferred from homology"/>